<protein>
    <submittedName>
        <fullName evidence="6">Helix-turn-helix domain-containing protein</fullName>
    </submittedName>
</protein>
<dbReference type="InterPro" id="IPR009057">
    <property type="entry name" value="Homeodomain-like_sf"/>
</dbReference>
<sequence length="601" mass="68845">MMLNRFNQKLSELMRVLPFDSSISVFFNDKQLVTSGDGTRQLSLFYDKLKQESPDFTCDCLHLDEQASSFQIYDRFLMFVYPIRNAGSIFVKIDRTKLEQSLEKSSQVFNNVVHITTEKGEVVAVSQSFPLSVNVQQLKDGQPVVIEGKRFTPIHIAMNGLQYTILYAESNLQQKIRKVNVFTLTTFLAFFLIAFGLLAANITLYRPIKSTISKLLSSTQLMKRTLDQQQTIMDQNALLRYATASPDDSIPDIDSKLRSKYRNGYILTCYFEEAKNGAKTTIANEMFGQLLADHYSFHKLLHRADADTYFLYNTPPDGITGTLTPILDHLSSKGYFVLCGVSAYIRDIAHIHNALQQSMRAIDNYSFNWGASYHIAEYHGKPTNGLHAPVALSIEKEQELIAYVLKGNQDSLKDFFSCTIYSLVKKMTYRESFGLFRYLNDLMNVIAASKKVNHHDSESIYSDISMIRNPELAYEELVRKYDSLTAHASVQDLSLYEKIVEFIDKNYNSDLSLTYIADRFSITSVYLSSYFKKHSGYNISYYIMLVRIKAALAQFRQNHHLTIKEIGERVGYSSEKTFTRHFKKINGTTPSQYLKFISEES</sequence>
<name>A0ABW3HU49_9BACL</name>
<comment type="caution">
    <text evidence="6">The sequence shown here is derived from an EMBL/GenBank/DDBJ whole genome shotgun (WGS) entry which is preliminary data.</text>
</comment>
<keyword evidence="1" id="KW-0805">Transcription regulation</keyword>
<dbReference type="Pfam" id="PF12833">
    <property type="entry name" value="HTH_18"/>
    <property type="match status" value="1"/>
</dbReference>
<gene>
    <name evidence="6" type="ORF">ACFQ2I_16145</name>
</gene>
<feature type="transmembrane region" description="Helical" evidence="4">
    <location>
        <begin position="181"/>
        <end position="205"/>
    </location>
</feature>
<dbReference type="InterPro" id="IPR020449">
    <property type="entry name" value="Tscrpt_reg_AraC-type_HTH"/>
</dbReference>
<proteinExistence type="predicted"/>
<evidence type="ECO:0000256" key="2">
    <source>
        <dbReference type="ARBA" id="ARBA00023125"/>
    </source>
</evidence>
<keyword evidence="4" id="KW-1133">Transmembrane helix</keyword>
<dbReference type="InterPro" id="IPR018060">
    <property type="entry name" value="HTH_AraC"/>
</dbReference>
<reference evidence="7" key="1">
    <citation type="journal article" date="2019" name="Int. J. Syst. Evol. Microbiol.">
        <title>The Global Catalogue of Microorganisms (GCM) 10K type strain sequencing project: providing services to taxonomists for standard genome sequencing and annotation.</title>
        <authorList>
            <consortium name="The Broad Institute Genomics Platform"/>
            <consortium name="The Broad Institute Genome Sequencing Center for Infectious Disease"/>
            <person name="Wu L."/>
            <person name="Ma J."/>
        </authorList>
    </citation>
    <scope>NUCLEOTIDE SEQUENCE [LARGE SCALE GENOMIC DNA]</scope>
    <source>
        <strain evidence="7">CCUG 59129</strain>
    </source>
</reference>
<keyword evidence="4" id="KW-0812">Transmembrane</keyword>
<dbReference type="RefSeq" id="WP_377565877.1">
    <property type="nucleotide sequence ID" value="NZ_JBHTJZ010000024.1"/>
</dbReference>
<accession>A0ABW3HU49</accession>
<feature type="domain" description="HTH araC/xylS-type" evidence="5">
    <location>
        <begin position="497"/>
        <end position="596"/>
    </location>
</feature>
<dbReference type="SMART" id="SM00342">
    <property type="entry name" value="HTH_ARAC"/>
    <property type="match status" value="1"/>
</dbReference>
<dbReference type="PANTHER" id="PTHR43280">
    <property type="entry name" value="ARAC-FAMILY TRANSCRIPTIONAL REGULATOR"/>
    <property type="match status" value="1"/>
</dbReference>
<dbReference type="Proteomes" id="UP001596989">
    <property type="component" value="Unassembled WGS sequence"/>
</dbReference>
<keyword evidence="4" id="KW-0472">Membrane</keyword>
<dbReference type="Gene3D" id="1.10.10.60">
    <property type="entry name" value="Homeodomain-like"/>
    <property type="match status" value="2"/>
</dbReference>
<dbReference type="SUPFAM" id="SSF46689">
    <property type="entry name" value="Homeodomain-like"/>
    <property type="match status" value="1"/>
</dbReference>
<evidence type="ECO:0000313" key="6">
    <source>
        <dbReference type="EMBL" id="MFD0960922.1"/>
    </source>
</evidence>
<keyword evidence="3" id="KW-0804">Transcription</keyword>
<dbReference type="PRINTS" id="PR00032">
    <property type="entry name" value="HTHARAC"/>
</dbReference>
<evidence type="ECO:0000256" key="4">
    <source>
        <dbReference type="SAM" id="Phobius"/>
    </source>
</evidence>
<dbReference type="EMBL" id="JBHTJZ010000024">
    <property type="protein sequence ID" value="MFD0960922.1"/>
    <property type="molecule type" value="Genomic_DNA"/>
</dbReference>
<evidence type="ECO:0000256" key="1">
    <source>
        <dbReference type="ARBA" id="ARBA00023015"/>
    </source>
</evidence>
<keyword evidence="7" id="KW-1185">Reference proteome</keyword>
<organism evidence="6 7">
    <name type="scientific">Paenibacillus chungangensis</name>
    <dbReference type="NCBI Taxonomy" id="696535"/>
    <lineage>
        <taxon>Bacteria</taxon>
        <taxon>Bacillati</taxon>
        <taxon>Bacillota</taxon>
        <taxon>Bacilli</taxon>
        <taxon>Bacillales</taxon>
        <taxon>Paenibacillaceae</taxon>
        <taxon>Paenibacillus</taxon>
    </lineage>
</organism>
<dbReference type="PROSITE" id="PS01124">
    <property type="entry name" value="HTH_ARAC_FAMILY_2"/>
    <property type="match status" value="1"/>
</dbReference>
<keyword evidence="2" id="KW-0238">DNA-binding</keyword>
<evidence type="ECO:0000259" key="5">
    <source>
        <dbReference type="PROSITE" id="PS01124"/>
    </source>
</evidence>
<evidence type="ECO:0000256" key="3">
    <source>
        <dbReference type="ARBA" id="ARBA00023163"/>
    </source>
</evidence>
<evidence type="ECO:0000313" key="7">
    <source>
        <dbReference type="Proteomes" id="UP001596989"/>
    </source>
</evidence>
<dbReference type="PANTHER" id="PTHR43280:SF2">
    <property type="entry name" value="HTH-TYPE TRANSCRIPTIONAL REGULATOR EXSA"/>
    <property type="match status" value="1"/>
</dbReference>